<dbReference type="Gene3D" id="1.20.1250.20">
    <property type="entry name" value="MFS general substrate transporter like domains"/>
    <property type="match status" value="1"/>
</dbReference>
<evidence type="ECO:0000256" key="4">
    <source>
        <dbReference type="ARBA" id="ARBA00023136"/>
    </source>
</evidence>
<feature type="transmembrane region" description="Helical" evidence="5">
    <location>
        <begin position="275"/>
        <end position="301"/>
    </location>
</feature>
<dbReference type="Gene3D" id="1.20.1720.10">
    <property type="entry name" value="Multidrug resistance protein D"/>
    <property type="match status" value="1"/>
</dbReference>
<evidence type="ECO:0000259" key="6">
    <source>
        <dbReference type="PROSITE" id="PS50850"/>
    </source>
</evidence>
<feature type="transmembrane region" description="Helical" evidence="5">
    <location>
        <begin position="405"/>
        <end position="426"/>
    </location>
</feature>
<comment type="subcellular location">
    <subcellularLocation>
        <location evidence="1">Membrane</location>
        <topology evidence="1">Multi-pass membrane protein</topology>
    </subcellularLocation>
</comment>
<evidence type="ECO:0000256" key="3">
    <source>
        <dbReference type="ARBA" id="ARBA00022989"/>
    </source>
</evidence>
<evidence type="ECO:0000256" key="1">
    <source>
        <dbReference type="ARBA" id="ARBA00004141"/>
    </source>
</evidence>
<feature type="transmembrane region" description="Helical" evidence="5">
    <location>
        <begin position="171"/>
        <end position="192"/>
    </location>
</feature>
<dbReference type="InterPro" id="IPR020846">
    <property type="entry name" value="MFS_dom"/>
</dbReference>
<dbReference type="InterPro" id="IPR011701">
    <property type="entry name" value="MFS"/>
</dbReference>
<feature type="transmembrane region" description="Helical" evidence="5">
    <location>
        <begin position="233"/>
        <end position="254"/>
    </location>
</feature>
<sequence length="517" mass="53830">MSAITSETQRGGDARNKTIILAAVCLAGLMMPLSFTGPAVAMPAIARDLHGSPVALAWVVNAFVLAFGSCVMAAGALADQLGRKRIFRAGVIGFTLLSLVTALAPSLLLLDLLRGAQGVAAALAMAGGAASLAQEFEGPARTRAFSLLGTTFGVGLAFGPIWSGFLIEALGWRAIFFTGTLIGMLVLVFGLPRMHETRDPHARGIDWWGTLSFTAALSLLIFGITLAPQSGWSSAPVLALLLSAAALLMAFVWIELRQERPMLDLSLFLYPRFVGVQLLPLATAVCFVVLLIVLPIGFIGVEGYSEIQAGLMMIPLSAPMAIVPFVAGMLARHVSSGLLSALGLVIAALGLSWLATMPVGQQSIAVIWPMLLIGIGTGLPWGLMDDLSISVVPKERAGMATGIFSTMRLAGEAIALAAVGAMLIALMQSGLQRQGTIADTAITAIANDMAAGNFSHAATLAAHADHALLTTIYADAFHATLFVLAGLTLLAALISFAMLRPRTASHKVTLPCEAAEL</sequence>
<feature type="transmembrane region" description="Helical" evidence="5">
    <location>
        <begin position="338"/>
        <end position="359"/>
    </location>
</feature>
<keyword evidence="3 5" id="KW-1133">Transmembrane helix</keyword>
<dbReference type="PROSITE" id="PS00216">
    <property type="entry name" value="SUGAR_TRANSPORT_1"/>
    <property type="match status" value="1"/>
</dbReference>
<feature type="transmembrane region" description="Helical" evidence="5">
    <location>
        <begin position="145"/>
        <end position="165"/>
    </location>
</feature>
<keyword evidence="4 5" id="KW-0472">Membrane</keyword>
<protein>
    <submittedName>
        <fullName evidence="7">Major Facilitator Superfamily protein</fullName>
    </submittedName>
</protein>
<feature type="transmembrane region" description="Helical" evidence="5">
    <location>
        <begin position="476"/>
        <end position="499"/>
    </location>
</feature>
<dbReference type="RefSeq" id="WP_082814613.1">
    <property type="nucleotide sequence ID" value="NZ_CP013232.1"/>
</dbReference>
<feature type="transmembrane region" description="Helical" evidence="5">
    <location>
        <begin position="89"/>
        <end position="110"/>
    </location>
</feature>
<name>A0A127P7X3_9BURK</name>
<keyword evidence="2 5" id="KW-0812">Transmembrane</keyword>
<evidence type="ECO:0000313" key="7">
    <source>
        <dbReference type="EMBL" id="AMO93857.1"/>
    </source>
</evidence>
<dbReference type="EMBL" id="CP013232">
    <property type="protein sequence ID" value="AMO93857.1"/>
    <property type="molecule type" value="Genomic_DNA"/>
</dbReference>
<feature type="domain" description="Major facilitator superfamily (MFS) profile" evidence="6">
    <location>
        <begin position="20"/>
        <end position="503"/>
    </location>
</feature>
<dbReference type="Proteomes" id="UP000072421">
    <property type="component" value="Chromosome"/>
</dbReference>
<dbReference type="InterPro" id="IPR036259">
    <property type="entry name" value="MFS_trans_sf"/>
</dbReference>
<dbReference type="PATRIC" id="fig|158899.10.peg.1156"/>
<dbReference type="CDD" id="cd17321">
    <property type="entry name" value="MFS_MMR_MDR_like"/>
    <property type="match status" value="1"/>
</dbReference>
<dbReference type="GO" id="GO:0022857">
    <property type="term" value="F:transmembrane transporter activity"/>
    <property type="evidence" value="ECO:0007669"/>
    <property type="project" value="InterPro"/>
</dbReference>
<dbReference type="InterPro" id="IPR005829">
    <property type="entry name" value="Sugar_transporter_CS"/>
</dbReference>
<dbReference type="AlphaFoldDB" id="A0A127P7X3"/>
<dbReference type="PANTHER" id="PTHR42718">
    <property type="entry name" value="MAJOR FACILITATOR SUPERFAMILY MULTIDRUG TRANSPORTER MFSC"/>
    <property type="match status" value="1"/>
</dbReference>
<feature type="transmembrane region" description="Helical" evidence="5">
    <location>
        <begin position="18"/>
        <end position="35"/>
    </location>
</feature>
<dbReference type="PROSITE" id="PS50850">
    <property type="entry name" value="MFS"/>
    <property type="match status" value="1"/>
</dbReference>
<feature type="transmembrane region" description="Helical" evidence="5">
    <location>
        <begin position="365"/>
        <end position="384"/>
    </location>
</feature>
<dbReference type="Pfam" id="PF07690">
    <property type="entry name" value="MFS_1"/>
    <property type="match status" value="2"/>
</dbReference>
<evidence type="ECO:0000256" key="5">
    <source>
        <dbReference type="SAM" id="Phobius"/>
    </source>
</evidence>
<dbReference type="SUPFAM" id="SSF103473">
    <property type="entry name" value="MFS general substrate transporter"/>
    <property type="match status" value="2"/>
</dbReference>
<evidence type="ECO:0000313" key="8">
    <source>
        <dbReference type="Proteomes" id="UP000072421"/>
    </source>
</evidence>
<feature type="transmembrane region" description="Helical" evidence="5">
    <location>
        <begin position="307"/>
        <end position="331"/>
    </location>
</feature>
<evidence type="ECO:0000256" key="2">
    <source>
        <dbReference type="ARBA" id="ARBA00022692"/>
    </source>
</evidence>
<dbReference type="GO" id="GO:0016020">
    <property type="term" value="C:membrane"/>
    <property type="evidence" value="ECO:0007669"/>
    <property type="project" value="UniProtKB-SubCell"/>
</dbReference>
<organism evidence="7">
    <name type="scientific">Collimonas fungivorans</name>
    <dbReference type="NCBI Taxonomy" id="158899"/>
    <lineage>
        <taxon>Bacteria</taxon>
        <taxon>Pseudomonadati</taxon>
        <taxon>Pseudomonadota</taxon>
        <taxon>Betaproteobacteria</taxon>
        <taxon>Burkholderiales</taxon>
        <taxon>Oxalobacteraceae</taxon>
        <taxon>Collimonas</taxon>
    </lineage>
</organism>
<dbReference type="OrthoDB" id="9807274at2"/>
<feature type="transmembrane region" description="Helical" evidence="5">
    <location>
        <begin position="204"/>
        <end position="227"/>
    </location>
</feature>
<gene>
    <name evidence="7" type="ORF">CFter6_1143</name>
</gene>
<reference evidence="7 8" key="1">
    <citation type="submission" date="2015-11" db="EMBL/GenBank/DDBJ databases">
        <title>Exploring the genomic traits of fungus-feeding bacterial genus Collimonas.</title>
        <authorList>
            <person name="Song C."/>
            <person name="Schmidt R."/>
            <person name="de Jager V."/>
            <person name="Krzyzanowska D."/>
            <person name="Jongedijk E."/>
            <person name="Cankar K."/>
            <person name="Beekwilder J."/>
            <person name="van Veen A."/>
            <person name="de Boer W."/>
            <person name="van Veen J.A."/>
            <person name="Garbeva P."/>
        </authorList>
    </citation>
    <scope>NUCLEOTIDE SEQUENCE [LARGE SCALE GENOMIC DNA]</scope>
    <source>
        <strain evidence="7 8">Ter6</strain>
    </source>
</reference>
<feature type="transmembrane region" description="Helical" evidence="5">
    <location>
        <begin position="116"/>
        <end position="133"/>
    </location>
</feature>
<dbReference type="PANTHER" id="PTHR42718:SF49">
    <property type="entry name" value="EXPORT PROTEIN"/>
    <property type="match status" value="1"/>
</dbReference>
<feature type="transmembrane region" description="Helical" evidence="5">
    <location>
        <begin position="55"/>
        <end position="77"/>
    </location>
</feature>
<proteinExistence type="predicted"/>
<accession>A0A127P7X3</accession>